<comment type="subcellular location">
    <subcellularLocation>
        <location evidence="1">Secreted</location>
    </subcellularLocation>
</comment>
<reference evidence="7" key="3">
    <citation type="submission" date="2025-09" db="UniProtKB">
        <authorList>
            <consortium name="Ensembl"/>
        </authorList>
    </citation>
    <scope>IDENTIFICATION</scope>
    <source>
        <strain evidence="7">breed Abyssinian</strain>
    </source>
</reference>
<keyword evidence="4" id="KW-0964">Secreted</keyword>
<dbReference type="Proteomes" id="UP000823872">
    <property type="component" value="Chromosome E2"/>
</dbReference>
<keyword evidence="6" id="KW-0051">Antiviral defense</keyword>
<dbReference type="Pfam" id="PF15177">
    <property type="entry name" value="IL28A"/>
    <property type="match status" value="1"/>
</dbReference>
<comment type="similarity">
    <text evidence="2">Belongs to the lambda interferon family.</text>
</comment>
<keyword evidence="8" id="KW-1185">Reference proteome</keyword>
<evidence type="ECO:0000256" key="1">
    <source>
        <dbReference type="ARBA" id="ARBA00004613"/>
    </source>
</evidence>
<keyword evidence="5" id="KW-0732">Signal</keyword>
<dbReference type="InterPro" id="IPR029177">
    <property type="entry name" value="INF_lambda"/>
</dbReference>
<organism evidence="7 8">
    <name type="scientific">Felis catus</name>
    <name type="common">Cat</name>
    <name type="synonym">Felis silvestris catus</name>
    <dbReference type="NCBI Taxonomy" id="9685"/>
    <lineage>
        <taxon>Eukaryota</taxon>
        <taxon>Metazoa</taxon>
        <taxon>Chordata</taxon>
        <taxon>Craniata</taxon>
        <taxon>Vertebrata</taxon>
        <taxon>Euteleostomi</taxon>
        <taxon>Mammalia</taxon>
        <taxon>Eutheria</taxon>
        <taxon>Laurasiatheria</taxon>
        <taxon>Carnivora</taxon>
        <taxon>Feliformia</taxon>
        <taxon>Felidae</taxon>
        <taxon>Felinae</taxon>
        <taxon>Felis</taxon>
    </lineage>
</organism>
<accession>A0ABI7YFT6</accession>
<dbReference type="GeneTree" id="ENSGT00390000014310"/>
<reference evidence="7 8" key="1">
    <citation type="submission" date="2021-02" db="EMBL/GenBank/DDBJ databases">
        <title>Safari Cat Assemblies.</title>
        <authorList>
            <person name="Bredemeyer K.R."/>
            <person name="Murphy W.J."/>
        </authorList>
    </citation>
    <scope>NUCLEOTIDE SEQUENCE [LARGE SCALE GENOMIC DNA]</scope>
</reference>
<protein>
    <submittedName>
        <fullName evidence="7">Uncharacterized protein</fullName>
    </submittedName>
</protein>
<name>A0ABI7YFT6_FELCA</name>
<sequence>MLSGYPLAVSCPRLGSLQRSAPHPTQTPVTPDCGAEAAPALRMSPSLLLPGSTSASALQKESVAPQAWTCRPCLFPKTRELRQLQVRERSVALEAELALTLKVLGTVADASQGDILDQPLHTLCHIHSELWACVSTRGHLHHWLPWLHKAPKKSLSCLEASVMFNLFYLLIWEVKVSPVKTLVSDH</sequence>
<dbReference type="Gene3D" id="1.20.1250.60">
    <property type="entry name" value="Interferon lambda"/>
    <property type="match status" value="1"/>
</dbReference>
<dbReference type="InterPro" id="IPR038326">
    <property type="entry name" value="IFN-lambda_sf"/>
</dbReference>
<dbReference type="PANTHER" id="PTHR31943">
    <property type="entry name" value="INTERLEUKIN-28 AND 29"/>
    <property type="match status" value="1"/>
</dbReference>
<evidence type="ECO:0000256" key="6">
    <source>
        <dbReference type="ARBA" id="ARBA00023118"/>
    </source>
</evidence>
<evidence type="ECO:0000256" key="2">
    <source>
        <dbReference type="ARBA" id="ARBA00008717"/>
    </source>
</evidence>
<dbReference type="PANTHER" id="PTHR31943:SF1">
    <property type="entry name" value="INTERFERON LAMBDA-2-RELATED"/>
    <property type="match status" value="1"/>
</dbReference>
<evidence type="ECO:0000256" key="4">
    <source>
        <dbReference type="ARBA" id="ARBA00022525"/>
    </source>
</evidence>
<evidence type="ECO:0000256" key="5">
    <source>
        <dbReference type="ARBA" id="ARBA00022729"/>
    </source>
</evidence>
<reference evidence="7" key="2">
    <citation type="submission" date="2025-08" db="UniProtKB">
        <authorList>
            <consortium name="Ensembl"/>
        </authorList>
    </citation>
    <scope>IDENTIFICATION</scope>
    <source>
        <strain evidence="7">breed Abyssinian</strain>
    </source>
</reference>
<keyword evidence="3" id="KW-0202">Cytokine</keyword>
<evidence type="ECO:0000313" key="7">
    <source>
        <dbReference type="Ensembl" id="ENSFCTP00005033667.1"/>
    </source>
</evidence>
<evidence type="ECO:0000313" key="8">
    <source>
        <dbReference type="Proteomes" id="UP000823872"/>
    </source>
</evidence>
<evidence type="ECO:0000256" key="3">
    <source>
        <dbReference type="ARBA" id="ARBA00022514"/>
    </source>
</evidence>
<proteinExistence type="inferred from homology"/>
<dbReference type="Ensembl" id="ENSFCTT00005046904.1">
    <property type="protein sequence ID" value="ENSFCTP00005033667.1"/>
    <property type="gene ID" value="ENSFCTG00005016382.1"/>
</dbReference>